<reference evidence="2" key="1">
    <citation type="journal article" date="2017" name="Nat. Ecol. Evol.">
        <title>Genome expansion and lineage-specific genetic innovations in the forest pathogenic fungi Armillaria.</title>
        <authorList>
            <person name="Sipos G."/>
            <person name="Prasanna A.N."/>
            <person name="Walter M.C."/>
            <person name="O'Connor E."/>
            <person name="Balint B."/>
            <person name="Krizsan K."/>
            <person name="Kiss B."/>
            <person name="Hess J."/>
            <person name="Varga T."/>
            <person name="Slot J."/>
            <person name="Riley R."/>
            <person name="Boka B."/>
            <person name="Rigling D."/>
            <person name="Barry K."/>
            <person name="Lee J."/>
            <person name="Mihaltcheva S."/>
            <person name="LaButti K."/>
            <person name="Lipzen A."/>
            <person name="Waldron R."/>
            <person name="Moloney N.M."/>
            <person name="Sperisen C."/>
            <person name="Kredics L."/>
            <person name="Vagvoelgyi C."/>
            <person name="Patrignani A."/>
            <person name="Fitzpatrick D."/>
            <person name="Nagy I."/>
            <person name="Doyle S."/>
            <person name="Anderson J.B."/>
            <person name="Grigoriev I.V."/>
            <person name="Gueldener U."/>
            <person name="Muensterkoetter M."/>
            <person name="Nagy L.G."/>
        </authorList>
    </citation>
    <scope>NUCLEOTIDE SEQUENCE [LARGE SCALE GENOMIC DNA]</scope>
    <source>
        <strain evidence="2">28-4</strain>
    </source>
</reference>
<accession>A0A2H3BV33</accession>
<organism evidence="1 2">
    <name type="scientific">Armillaria solidipes</name>
    <dbReference type="NCBI Taxonomy" id="1076256"/>
    <lineage>
        <taxon>Eukaryota</taxon>
        <taxon>Fungi</taxon>
        <taxon>Dikarya</taxon>
        <taxon>Basidiomycota</taxon>
        <taxon>Agaricomycotina</taxon>
        <taxon>Agaricomycetes</taxon>
        <taxon>Agaricomycetidae</taxon>
        <taxon>Agaricales</taxon>
        <taxon>Marasmiineae</taxon>
        <taxon>Physalacriaceae</taxon>
        <taxon>Armillaria</taxon>
    </lineage>
</organism>
<dbReference type="Proteomes" id="UP000218334">
    <property type="component" value="Unassembled WGS sequence"/>
</dbReference>
<gene>
    <name evidence="1" type="ORF">ARMSODRAFT_1039989</name>
</gene>
<dbReference type="EMBL" id="KZ293432">
    <property type="protein sequence ID" value="PBK68427.1"/>
    <property type="molecule type" value="Genomic_DNA"/>
</dbReference>
<sequence>MLSTAAVGVIHEDKTEKVGRPAHRTSDKRVLFQTSWPSWRTNILGLKRYAKPPCKIEIIPEVDAAVILDFKLHRGKKIYFAWNTEHRSVKDGYGQMSTIHCAHTESVCIFKNIRAKQADVDSEDGGSCRATKAPYGRVQEDSCGRLSYPLRHLALLPSDRWDLRRFLSERNSVSDNGLGQDR</sequence>
<name>A0A2H3BV33_9AGAR</name>
<proteinExistence type="predicted"/>
<keyword evidence="2" id="KW-1185">Reference proteome</keyword>
<dbReference type="AlphaFoldDB" id="A0A2H3BV33"/>
<protein>
    <submittedName>
        <fullName evidence="1">Uncharacterized protein</fullName>
    </submittedName>
</protein>
<evidence type="ECO:0000313" key="2">
    <source>
        <dbReference type="Proteomes" id="UP000218334"/>
    </source>
</evidence>
<evidence type="ECO:0000313" key="1">
    <source>
        <dbReference type="EMBL" id="PBK68427.1"/>
    </source>
</evidence>